<feature type="domain" description="OmpA-like" evidence="4">
    <location>
        <begin position="405"/>
        <end position="520"/>
    </location>
</feature>
<dbReference type="SUPFAM" id="SSF103647">
    <property type="entry name" value="TSP type-3 repeat"/>
    <property type="match status" value="1"/>
</dbReference>
<evidence type="ECO:0000313" key="5">
    <source>
        <dbReference type="EMBL" id="OGD72054.1"/>
    </source>
</evidence>
<gene>
    <name evidence="5" type="ORF">A2Y64_06240</name>
</gene>
<dbReference type="InterPro" id="IPR028974">
    <property type="entry name" value="TSP_type-3_rpt"/>
</dbReference>
<dbReference type="Gene3D" id="4.10.1080.10">
    <property type="entry name" value="TSP type-3 repeat"/>
    <property type="match status" value="1"/>
</dbReference>
<dbReference type="PROSITE" id="PS51123">
    <property type="entry name" value="OMPA_2"/>
    <property type="match status" value="1"/>
</dbReference>
<dbReference type="InterPro" id="IPR050330">
    <property type="entry name" value="Bact_OuterMem_StrucFunc"/>
</dbReference>
<feature type="region of interest" description="Disordered" evidence="3">
    <location>
        <begin position="492"/>
        <end position="520"/>
    </location>
</feature>
<dbReference type="Proteomes" id="UP000177187">
    <property type="component" value="Unassembled WGS sequence"/>
</dbReference>
<dbReference type="GO" id="GO:0016020">
    <property type="term" value="C:membrane"/>
    <property type="evidence" value="ECO:0007669"/>
    <property type="project" value="UniProtKB-UniRule"/>
</dbReference>
<evidence type="ECO:0000313" key="6">
    <source>
        <dbReference type="Proteomes" id="UP000177187"/>
    </source>
</evidence>
<proteinExistence type="predicted"/>
<comment type="caution">
    <text evidence="5">The sequence shown here is derived from an EMBL/GenBank/DDBJ whole genome shotgun (WGS) entry which is preliminary data.</text>
</comment>
<dbReference type="GO" id="GO:0007155">
    <property type="term" value="P:cell adhesion"/>
    <property type="evidence" value="ECO:0007669"/>
    <property type="project" value="InterPro"/>
</dbReference>
<name>A0A1F5EY42_9BACT</name>
<evidence type="ECO:0000256" key="2">
    <source>
        <dbReference type="PROSITE-ProRule" id="PRU00473"/>
    </source>
</evidence>
<dbReference type="GO" id="GO:0005509">
    <property type="term" value="F:calcium ion binding"/>
    <property type="evidence" value="ECO:0007669"/>
    <property type="project" value="InterPro"/>
</dbReference>
<feature type="compositionally biased region" description="Acidic residues" evidence="3">
    <location>
        <begin position="362"/>
        <end position="373"/>
    </location>
</feature>
<reference evidence="5 6" key="1">
    <citation type="journal article" date="2016" name="Nat. Commun.">
        <title>Thousands of microbial genomes shed light on interconnected biogeochemical processes in an aquifer system.</title>
        <authorList>
            <person name="Anantharaman K."/>
            <person name="Brown C.T."/>
            <person name="Hug L.A."/>
            <person name="Sharon I."/>
            <person name="Castelle C.J."/>
            <person name="Probst A.J."/>
            <person name="Thomas B.C."/>
            <person name="Singh A."/>
            <person name="Wilkins M.J."/>
            <person name="Karaoz U."/>
            <person name="Brodie E.L."/>
            <person name="Williams K.H."/>
            <person name="Hubbard S.S."/>
            <person name="Banfield J.F."/>
        </authorList>
    </citation>
    <scope>NUCLEOTIDE SEQUENCE [LARGE SCALE GENOMIC DNA]</scope>
</reference>
<dbReference type="Gene3D" id="3.30.1330.60">
    <property type="entry name" value="OmpA-like domain"/>
    <property type="match status" value="1"/>
</dbReference>
<dbReference type="InterPro" id="IPR006665">
    <property type="entry name" value="OmpA-like"/>
</dbReference>
<dbReference type="AlphaFoldDB" id="A0A1F5EY42"/>
<dbReference type="InterPro" id="IPR003367">
    <property type="entry name" value="Thrombospondin_3-like_rpt"/>
</dbReference>
<feature type="compositionally biased region" description="Acidic residues" evidence="3">
    <location>
        <begin position="304"/>
        <end position="333"/>
    </location>
</feature>
<dbReference type="SUPFAM" id="SSF103088">
    <property type="entry name" value="OmpA-like"/>
    <property type="match status" value="1"/>
</dbReference>
<dbReference type="EMBL" id="MFAF01000133">
    <property type="protein sequence ID" value="OGD72054.1"/>
    <property type="molecule type" value="Genomic_DNA"/>
</dbReference>
<feature type="compositionally biased region" description="Basic and acidic residues" evidence="3">
    <location>
        <begin position="334"/>
        <end position="361"/>
    </location>
</feature>
<dbReference type="Pfam" id="PF00691">
    <property type="entry name" value="OmpA"/>
    <property type="match status" value="1"/>
</dbReference>
<dbReference type="Pfam" id="PF02412">
    <property type="entry name" value="TSP_3"/>
    <property type="match status" value="2"/>
</dbReference>
<evidence type="ECO:0000256" key="3">
    <source>
        <dbReference type="SAM" id="MobiDB-lite"/>
    </source>
</evidence>
<feature type="compositionally biased region" description="Basic and acidic residues" evidence="3">
    <location>
        <begin position="506"/>
        <end position="520"/>
    </location>
</feature>
<evidence type="ECO:0000256" key="1">
    <source>
        <dbReference type="ARBA" id="ARBA00022729"/>
    </source>
</evidence>
<organism evidence="5 6">
    <name type="scientific">Candidatus Coatesbacteria bacterium RBG_13_66_14</name>
    <dbReference type="NCBI Taxonomy" id="1817816"/>
    <lineage>
        <taxon>Bacteria</taxon>
        <taxon>Candidatus Coatesiibacteriota</taxon>
    </lineage>
</organism>
<sequence>MAGQFKLWSADTIQQWGISLGLHFDVWAYYQEIQGSGYEWADTEDDYIADVYSRNPFQLTFCFFDWWEFSVTPTFAAHKVLDTEIEEVGLSEFFIGTKFNPLMEEKNGYLPGMSLVLGFDLGSGIAQEDDLSTNFYDEALNWTTHGDTNIDFIYALSKHVGKDDLFSYHLNLGYRLTLGVYDLYEWTFNEETGDTERVVAMSDYPVPDYFLYGAGFEVKATDNFSFITDLVGKLAFAEDQERDGRTRAVTDNWFQVVPGIRLSGDEFLYYDFAVALGVGKDNPWIEVITGFSADVNLVPRDTDGDGIPDDEDLCPEDPEDFDGFEDADGCPDLDNDKDGIPDTEDKCPDEPEDMDGYKDSDGCPDPDNDGDGILDEKDKCPNEPETVNGYEDEDGCPDTEPVVYEGPKTIRLEGVNFEPNVAVMLPGSSRTLEDAARIMIDNPFIKVQIVGHTTDRGDRTFLMQLSRDRAQAVVDVLVNEYGIDRNRLTAVGMGPDEPTASNSTESGREQNRRIEFKVVD</sequence>
<dbReference type="PANTHER" id="PTHR30329:SF21">
    <property type="entry name" value="LIPOPROTEIN YIAD-RELATED"/>
    <property type="match status" value="1"/>
</dbReference>
<dbReference type="InterPro" id="IPR036737">
    <property type="entry name" value="OmpA-like_sf"/>
</dbReference>
<dbReference type="PANTHER" id="PTHR30329">
    <property type="entry name" value="STATOR ELEMENT OF FLAGELLAR MOTOR COMPLEX"/>
    <property type="match status" value="1"/>
</dbReference>
<keyword evidence="1" id="KW-0732">Signal</keyword>
<keyword evidence="2" id="KW-0472">Membrane</keyword>
<evidence type="ECO:0000259" key="4">
    <source>
        <dbReference type="PROSITE" id="PS51123"/>
    </source>
</evidence>
<dbReference type="CDD" id="cd07185">
    <property type="entry name" value="OmpA_C-like"/>
    <property type="match status" value="1"/>
</dbReference>
<dbReference type="STRING" id="1817816.A2Y64_06240"/>
<accession>A0A1F5EY42</accession>
<protein>
    <recommendedName>
        <fullName evidence="4">OmpA-like domain-containing protein</fullName>
    </recommendedName>
</protein>
<feature type="region of interest" description="Disordered" evidence="3">
    <location>
        <begin position="298"/>
        <end position="398"/>
    </location>
</feature>